<keyword evidence="1" id="KW-0472">Membrane</keyword>
<keyword evidence="1" id="KW-1133">Transmembrane helix</keyword>
<dbReference type="AlphaFoldDB" id="A0A3A4ZFA7"/>
<protein>
    <submittedName>
        <fullName evidence="2">Uncharacterized protein</fullName>
    </submittedName>
</protein>
<evidence type="ECO:0000256" key="1">
    <source>
        <dbReference type="SAM" id="Phobius"/>
    </source>
</evidence>
<accession>A0A3A4ZFA7</accession>
<name>A0A3A4ZFA7_UNCKA</name>
<reference evidence="2 3" key="1">
    <citation type="journal article" date="2017" name="ISME J.">
        <title>Energy and carbon metabolisms in a deep terrestrial subsurface fluid microbial community.</title>
        <authorList>
            <person name="Momper L."/>
            <person name="Jungbluth S.P."/>
            <person name="Lee M.D."/>
            <person name="Amend J.P."/>
        </authorList>
    </citation>
    <scope>NUCLEOTIDE SEQUENCE [LARGE SCALE GENOMIC DNA]</scope>
    <source>
        <strain evidence="2">SURF_46</strain>
    </source>
</reference>
<evidence type="ECO:0000313" key="3">
    <source>
        <dbReference type="Proteomes" id="UP000265540"/>
    </source>
</evidence>
<feature type="transmembrane region" description="Helical" evidence="1">
    <location>
        <begin position="12"/>
        <end position="29"/>
    </location>
</feature>
<sequence length="111" mass="12809">MSTKIWRFKTWQTFFIALMVGSVCTLFIMEMRVTSRVKTVVADYEKSVNYLATQLILCEKISDSTTIVLSEQLSNLIWKLHSDPSSARSYADSIVNEAMRMMDSLRRENSL</sequence>
<proteinExistence type="predicted"/>
<evidence type="ECO:0000313" key="2">
    <source>
        <dbReference type="EMBL" id="RJR27732.1"/>
    </source>
</evidence>
<dbReference type="Proteomes" id="UP000265540">
    <property type="component" value="Unassembled WGS sequence"/>
</dbReference>
<keyword evidence="1" id="KW-0812">Transmembrane</keyword>
<dbReference type="EMBL" id="QZJF01000007">
    <property type="protein sequence ID" value="RJR27732.1"/>
    <property type="molecule type" value="Genomic_DNA"/>
</dbReference>
<organism evidence="2 3">
    <name type="scientific">candidate division WWE3 bacterium</name>
    <dbReference type="NCBI Taxonomy" id="2053526"/>
    <lineage>
        <taxon>Bacteria</taxon>
        <taxon>Katanobacteria</taxon>
    </lineage>
</organism>
<comment type="caution">
    <text evidence="2">The sequence shown here is derived from an EMBL/GenBank/DDBJ whole genome shotgun (WGS) entry which is preliminary data.</text>
</comment>
<gene>
    <name evidence="2" type="ORF">C4561_01370</name>
</gene>